<dbReference type="Gene3D" id="1.10.8.60">
    <property type="match status" value="2"/>
</dbReference>
<dbReference type="InterPro" id="IPR041546">
    <property type="entry name" value="ClpA/ClpB_AAA_lid"/>
</dbReference>
<keyword evidence="8" id="KW-0378">Hydrolase</keyword>
<dbReference type="PRINTS" id="PR00300">
    <property type="entry name" value="CLPPROTEASEA"/>
</dbReference>
<keyword evidence="8" id="KW-0645">Protease</keyword>
<dbReference type="Pfam" id="PF17871">
    <property type="entry name" value="AAA_lid_9"/>
    <property type="match status" value="1"/>
</dbReference>
<dbReference type="GO" id="GO:0006508">
    <property type="term" value="P:proteolysis"/>
    <property type="evidence" value="ECO:0007669"/>
    <property type="project" value="UniProtKB-KW"/>
</dbReference>
<dbReference type="SMART" id="SM00382">
    <property type="entry name" value="AAA"/>
    <property type="match status" value="2"/>
</dbReference>
<dbReference type="SUPFAM" id="SSF81923">
    <property type="entry name" value="Double Clp-N motif"/>
    <property type="match status" value="1"/>
</dbReference>
<dbReference type="InterPro" id="IPR001270">
    <property type="entry name" value="ClpA/B"/>
</dbReference>
<dbReference type="Gene3D" id="4.10.860.10">
    <property type="entry name" value="UVR domain"/>
    <property type="match status" value="1"/>
</dbReference>
<evidence type="ECO:0000259" key="7">
    <source>
        <dbReference type="PROSITE" id="PS51903"/>
    </source>
</evidence>
<dbReference type="Pfam" id="PF00004">
    <property type="entry name" value="AAA"/>
    <property type="match status" value="1"/>
</dbReference>
<protein>
    <submittedName>
        <fullName evidence="8">ATP-dependent Clp protease ATP-binding subunit ClpC</fullName>
    </submittedName>
</protein>
<evidence type="ECO:0000256" key="2">
    <source>
        <dbReference type="ARBA" id="ARBA00022741"/>
    </source>
</evidence>
<dbReference type="EMBL" id="PFBO01000068">
    <property type="protein sequence ID" value="PIT90460.1"/>
    <property type="molecule type" value="Genomic_DNA"/>
</dbReference>
<evidence type="ECO:0000313" key="8">
    <source>
        <dbReference type="EMBL" id="PIT90460.1"/>
    </source>
</evidence>
<dbReference type="GO" id="GO:0034605">
    <property type="term" value="P:cellular response to heat"/>
    <property type="evidence" value="ECO:0007669"/>
    <property type="project" value="TreeGrafter"/>
</dbReference>
<dbReference type="AlphaFoldDB" id="A0A2M6WCE2"/>
<dbReference type="Gene3D" id="3.40.50.300">
    <property type="entry name" value="P-loop containing nucleotide triphosphate hydrolases"/>
    <property type="match status" value="2"/>
</dbReference>
<dbReference type="SUPFAM" id="SSF52540">
    <property type="entry name" value="P-loop containing nucleoside triphosphate hydrolases"/>
    <property type="match status" value="2"/>
</dbReference>
<proteinExistence type="predicted"/>
<dbReference type="Pfam" id="PF07724">
    <property type="entry name" value="AAA_2"/>
    <property type="match status" value="1"/>
</dbReference>
<dbReference type="InterPro" id="IPR050130">
    <property type="entry name" value="ClpA_ClpB"/>
</dbReference>
<dbReference type="InterPro" id="IPR003959">
    <property type="entry name" value="ATPase_AAA_core"/>
</dbReference>
<evidence type="ECO:0000256" key="5">
    <source>
        <dbReference type="PROSITE-ProRule" id="PRU01251"/>
    </source>
</evidence>
<gene>
    <name evidence="8" type="ORF">COU22_02040</name>
</gene>
<keyword evidence="6" id="KW-0175">Coiled coil</keyword>
<dbReference type="FunFam" id="3.40.50.300:FF:000025">
    <property type="entry name" value="ATP-dependent Clp protease subunit"/>
    <property type="match status" value="1"/>
</dbReference>
<dbReference type="Pfam" id="PF02861">
    <property type="entry name" value="Clp_N"/>
    <property type="match status" value="1"/>
</dbReference>
<dbReference type="GO" id="GO:0016887">
    <property type="term" value="F:ATP hydrolysis activity"/>
    <property type="evidence" value="ECO:0007669"/>
    <property type="project" value="InterPro"/>
</dbReference>
<dbReference type="PROSITE" id="PS00870">
    <property type="entry name" value="CLPAB_1"/>
    <property type="match status" value="1"/>
</dbReference>
<feature type="coiled-coil region" evidence="6">
    <location>
        <begin position="417"/>
        <end position="484"/>
    </location>
</feature>
<dbReference type="FunFam" id="3.40.50.300:FF:000010">
    <property type="entry name" value="Chaperone clpB 1, putative"/>
    <property type="match status" value="1"/>
</dbReference>
<dbReference type="Proteomes" id="UP000230543">
    <property type="component" value="Unassembled WGS sequence"/>
</dbReference>
<dbReference type="PANTHER" id="PTHR11638:SF18">
    <property type="entry name" value="HEAT SHOCK PROTEIN 104"/>
    <property type="match status" value="1"/>
</dbReference>
<dbReference type="Pfam" id="PF10431">
    <property type="entry name" value="ClpB_D2-small"/>
    <property type="match status" value="1"/>
</dbReference>
<name>A0A2M6WCE2_9BACT</name>
<evidence type="ECO:0000313" key="9">
    <source>
        <dbReference type="Proteomes" id="UP000230543"/>
    </source>
</evidence>
<dbReference type="SMART" id="SM01086">
    <property type="entry name" value="ClpB_D2-small"/>
    <property type="match status" value="1"/>
</dbReference>
<dbReference type="InterPro" id="IPR004176">
    <property type="entry name" value="Clp_R_N"/>
</dbReference>
<accession>A0A2M6WCE2</accession>
<evidence type="ECO:0000256" key="3">
    <source>
        <dbReference type="ARBA" id="ARBA00022840"/>
    </source>
</evidence>
<dbReference type="InterPro" id="IPR019489">
    <property type="entry name" value="Clp_ATPase_C"/>
</dbReference>
<keyword evidence="3 8" id="KW-0067">ATP-binding</keyword>
<feature type="domain" description="Clp R" evidence="7">
    <location>
        <begin position="1"/>
        <end position="144"/>
    </location>
</feature>
<reference evidence="9" key="1">
    <citation type="submission" date="2017-09" db="EMBL/GenBank/DDBJ databases">
        <title>Depth-based differentiation of microbial function through sediment-hosted aquifers and enrichment of novel symbionts in the deep terrestrial subsurface.</title>
        <authorList>
            <person name="Probst A.J."/>
            <person name="Ladd B."/>
            <person name="Jarett J.K."/>
            <person name="Geller-Mcgrath D.E."/>
            <person name="Sieber C.M.K."/>
            <person name="Emerson J.B."/>
            <person name="Anantharaman K."/>
            <person name="Thomas B.C."/>
            <person name="Malmstrom R."/>
            <person name="Stieglmeier M."/>
            <person name="Klingl A."/>
            <person name="Woyke T."/>
            <person name="Ryan C.M."/>
            <person name="Banfield J.F."/>
        </authorList>
    </citation>
    <scope>NUCLEOTIDE SEQUENCE [LARGE SCALE GENOMIC DNA]</scope>
</reference>
<dbReference type="PROSITE" id="PS51903">
    <property type="entry name" value="CLP_R"/>
    <property type="match status" value="1"/>
</dbReference>
<dbReference type="InterPro" id="IPR018368">
    <property type="entry name" value="ClpA/B_CS1"/>
</dbReference>
<evidence type="ECO:0000256" key="4">
    <source>
        <dbReference type="ARBA" id="ARBA00023186"/>
    </source>
</evidence>
<dbReference type="CDD" id="cd19499">
    <property type="entry name" value="RecA-like_ClpB_Hsp104-like"/>
    <property type="match status" value="1"/>
</dbReference>
<organism evidence="8 9">
    <name type="scientific">Candidatus Komeilibacteria bacterium CG10_big_fil_rev_8_21_14_0_10_41_13</name>
    <dbReference type="NCBI Taxonomy" id="1974476"/>
    <lineage>
        <taxon>Bacteria</taxon>
        <taxon>Candidatus Komeiliibacteriota</taxon>
    </lineage>
</organism>
<evidence type="ECO:0000256" key="1">
    <source>
        <dbReference type="ARBA" id="ARBA00022737"/>
    </source>
</evidence>
<feature type="non-terminal residue" evidence="8">
    <location>
        <position position="1"/>
    </location>
</feature>
<keyword evidence="4" id="KW-0143">Chaperone</keyword>
<sequence>KFTNYYKKILTMAQDVAASLNHQSIEPLHLLYCLSNQKGSLAASILMKNKLTPDRTRTALETLNNHLQKFQTTTKALPTLSADSQNILERSVKLAFENRHKYVGTEHLLYSLVTSNDQMLNNYLISLNINKASLENHIKTILKSTSKFNNLAGSNDHGSESSLERVMAENLELGEKSALESFAVDLTEDKIQMNIDPVIGREMEIDRLIQILSRRTKNNPILLGDPGTGKTAIVEGLAKRITENKVPDVLAGKRIMNLDLGATLAGTMFRGEFESRLKNIIEEVKSDPNIILFIDEVHTLMGTGSASGSMDAANIFKPELARGNLRLIGATTLEEYKKHIESDPAFERRFQPIIVNESSIEETKEILRGIKKNYEKYHQVKISPEAIEASVDLSSRYITDKFLPDKAIDLIDEAAAKIKVETTKNGLSKEIKKLEKELDELNHQKDQMIMAEKFEEALQLRQMEDDLLLKLSDLKQALEKEKTKILGTITKKDIAAVLSRMTKIPVSELILEEKQKLLRLEEKLTRHIIGQDEAIQNLSESIRRSRVGLSNPNRPIASFIFLGPSGVGKTETAKVLAKEVFEDEDALIRIDMSEFSEAFNISKLIGAPAGYVGYKEQGKLTDAVKRRPYSVILFDEIEKAHPDVFNLLLPILEDGFVTDAVGKKINFKNTIIIMTSNIGLDAFNKQAVLGFETKDKSEQQRMMEKYELLEEKITEGLKDTFRPEFLNRIDKVVVFKPLNFENALEITKLQLDELAARLTKQNYSLKVNPSIIKYIARAGFSPDEGARGIKRAIQEKIEGLLAKELLSERFKAGESIKVKAIQDKVVFEQ</sequence>
<dbReference type="InterPro" id="IPR036628">
    <property type="entry name" value="Clp_N_dom_sf"/>
</dbReference>
<keyword evidence="2" id="KW-0547">Nucleotide-binding</keyword>
<dbReference type="PANTHER" id="PTHR11638">
    <property type="entry name" value="ATP-DEPENDENT CLP PROTEASE"/>
    <property type="match status" value="1"/>
</dbReference>
<comment type="caution">
    <text evidence="8">The sequence shown here is derived from an EMBL/GenBank/DDBJ whole genome shotgun (WGS) entry which is preliminary data.</text>
</comment>
<dbReference type="GO" id="GO:0005737">
    <property type="term" value="C:cytoplasm"/>
    <property type="evidence" value="ECO:0007669"/>
    <property type="project" value="TreeGrafter"/>
</dbReference>
<dbReference type="CDD" id="cd00009">
    <property type="entry name" value="AAA"/>
    <property type="match status" value="1"/>
</dbReference>
<dbReference type="InterPro" id="IPR003593">
    <property type="entry name" value="AAA+_ATPase"/>
</dbReference>
<keyword evidence="1 5" id="KW-0677">Repeat</keyword>
<evidence type="ECO:0000256" key="6">
    <source>
        <dbReference type="SAM" id="Coils"/>
    </source>
</evidence>
<dbReference type="InterPro" id="IPR027417">
    <property type="entry name" value="P-loop_NTPase"/>
</dbReference>
<dbReference type="GO" id="GO:0008233">
    <property type="term" value="F:peptidase activity"/>
    <property type="evidence" value="ECO:0007669"/>
    <property type="project" value="UniProtKB-KW"/>
</dbReference>
<dbReference type="GO" id="GO:0005524">
    <property type="term" value="F:ATP binding"/>
    <property type="evidence" value="ECO:0007669"/>
    <property type="project" value="UniProtKB-KW"/>
</dbReference>
<dbReference type="Gene3D" id="1.10.1780.10">
    <property type="entry name" value="Clp, N-terminal domain"/>
    <property type="match status" value="1"/>
</dbReference>